<protein>
    <submittedName>
        <fullName evidence="2">Uncharacterized protein</fullName>
    </submittedName>
</protein>
<accession>A0A0E0GZK0</accession>
<evidence type="ECO:0000313" key="2">
    <source>
        <dbReference type="EnsemblPlants" id="ONIVA04G07290.1"/>
    </source>
</evidence>
<keyword evidence="3" id="KW-1185">Reference proteome</keyword>
<proteinExistence type="predicted"/>
<dbReference type="Gramene" id="ONIVA04G07290.1">
    <property type="protein sequence ID" value="ONIVA04G07290.1"/>
    <property type="gene ID" value="ONIVA04G07290"/>
</dbReference>
<reference evidence="2" key="2">
    <citation type="submission" date="2018-04" db="EMBL/GenBank/DDBJ databases">
        <title>OnivRS2 (Oryza nivara Reference Sequence Version 2).</title>
        <authorList>
            <person name="Zhang J."/>
            <person name="Kudrna D."/>
            <person name="Lee S."/>
            <person name="Talag J."/>
            <person name="Rajasekar S."/>
            <person name="Welchert J."/>
            <person name="Hsing Y.-I."/>
            <person name="Wing R.A."/>
        </authorList>
    </citation>
    <scope>NUCLEOTIDE SEQUENCE [LARGE SCALE GENOMIC DNA]</scope>
    <source>
        <strain evidence="2">SL10</strain>
    </source>
</reference>
<dbReference type="AlphaFoldDB" id="A0A0E0GZK0"/>
<evidence type="ECO:0000256" key="1">
    <source>
        <dbReference type="SAM" id="MobiDB-lite"/>
    </source>
</evidence>
<evidence type="ECO:0000313" key="3">
    <source>
        <dbReference type="Proteomes" id="UP000006591"/>
    </source>
</evidence>
<sequence>MEIGDAAAHLGVAELERTPPRRRRRRSWPPRRRLPEAAVEVDEEEEVIEQLLCPRPATWSGGISGGSSVPPRSCAAPPRLSPNDGGCLGSCLANMEMK</sequence>
<dbReference type="Proteomes" id="UP000006591">
    <property type="component" value="Chromosome 4"/>
</dbReference>
<name>A0A0E0GZK0_ORYNI</name>
<reference evidence="2" key="1">
    <citation type="submission" date="2015-04" db="UniProtKB">
        <authorList>
            <consortium name="EnsemblPlants"/>
        </authorList>
    </citation>
    <scope>IDENTIFICATION</scope>
    <source>
        <strain evidence="2">SL10</strain>
    </source>
</reference>
<dbReference type="HOGENOM" id="CLU_2337205_0_0_1"/>
<organism evidence="2">
    <name type="scientific">Oryza nivara</name>
    <name type="common">Indian wild rice</name>
    <name type="synonym">Oryza sativa f. spontanea</name>
    <dbReference type="NCBI Taxonomy" id="4536"/>
    <lineage>
        <taxon>Eukaryota</taxon>
        <taxon>Viridiplantae</taxon>
        <taxon>Streptophyta</taxon>
        <taxon>Embryophyta</taxon>
        <taxon>Tracheophyta</taxon>
        <taxon>Spermatophyta</taxon>
        <taxon>Magnoliopsida</taxon>
        <taxon>Liliopsida</taxon>
        <taxon>Poales</taxon>
        <taxon>Poaceae</taxon>
        <taxon>BOP clade</taxon>
        <taxon>Oryzoideae</taxon>
        <taxon>Oryzeae</taxon>
        <taxon>Oryzinae</taxon>
        <taxon>Oryza</taxon>
    </lineage>
</organism>
<feature type="compositionally biased region" description="Basic residues" evidence="1">
    <location>
        <begin position="20"/>
        <end position="32"/>
    </location>
</feature>
<dbReference type="EnsemblPlants" id="ONIVA04G07290.1">
    <property type="protein sequence ID" value="ONIVA04G07290.1"/>
    <property type="gene ID" value="ONIVA04G07290"/>
</dbReference>
<feature type="region of interest" description="Disordered" evidence="1">
    <location>
        <begin position="1"/>
        <end position="33"/>
    </location>
</feature>
<feature type="region of interest" description="Disordered" evidence="1">
    <location>
        <begin position="59"/>
        <end position="80"/>
    </location>
</feature>